<feature type="coiled-coil region" evidence="1">
    <location>
        <begin position="202"/>
        <end position="229"/>
    </location>
</feature>
<evidence type="ECO:0000256" key="1">
    <source>
        <dbReference type="SAM" id="Coils"/>
    </source>
</evidence>
<feature type="compositionally biased region" description="Basic residues" evidence="2">
    <location>
        <begin position="887"/>
        <end position="897"/>
    </location>
</feature>
<feature type="compositionally biased region" description="Low complexity" evidence="2">
    <location>
        <begin position="902"/>
        <end position="931"/>
    </location>
</feature>
<feature type="region of interest" description="Disordered" evidence="2">
    <location>
        <begin position="1081"/>
        <end position="1109"/>
    </location>
</feature>
<organism evidence="3">
    <name type="scientific">Aphanomyces invadans</name>
    <dbReference type="NCBI Taxonomy" id="157072"/>
    <lineage>
        <taxon>Eukaryota</taxon>
        <taxon>Sar</taxon>
        <taxon>Stramenopiles</taxon>
        <taxon>Oomycota</taxon>
        <taxon>Saprolegniomycetes</taxon>
        <taxon>Saprolegniales</taxon>
        <taxon>Verrucalvaceae</taxon>
        <taxon>Aphanomyces</taxon>
    </lineage>
</organism>
<feature type="region of interest" description="Disordered" evidence="2">
    <location>
        <begin position="333"/>
        <end position="357"/>
    </location>
</feature>
<dbReference type="VEuPathDB" id="FungiDB:H310_11280"/>
<feature type="compositionally biased region" description="Low complexity" evidence="2">
    <location>
        <begin position="951"/>
        <end position="962"/>
    </location>
</feature>
<protein>
    <submittedName>
        <fullName evidence="3">Uncharacterized protein</fullName>
    </submittedName>
</protein>
<feature type="region of interest" description="Disordered" evidence="2">
    <location>
        <begin position="154"/>
        <end position="186"/>
    </location>
</feature>
<reference evidence="3" key="1">
    <citation type="submission" date="2013-12" db="EMBL/GenBank/DDBJ databases">
        <title>The Genome Sequence of Aphanomyces invadans NJM9701.</title>
        <authorList>
            <consortium name="The Broad Institute Genomics Platform"/>
            <person name="Russ C."/>
            <person name="Tyler B."/>
            <person name="van West P."/>
            <person name="Dieguez-Uribeondo J."/>
            <person name="Young S.K."/>
            <person name="Zeng Q."/>
            <person name="Gargeya S."/>
            <person name="Fitzgerald M."/>
            <person name="Abouelleil A."/>
            <person name="Alvarado L."/>
            <person name="Chapman S.B."/>
            <person name="Gainer-Dewar J."/>
            <person name="Goldberg J."/>
            <person name="Griggs A."/>
            <person name="Gujja S."/>
            <person name="Hansen M."/>
            <person name="Howarth C."/>
            <person name="Imamovic A."/>
            <person name="Ireland A."/>
            <person name="Larimer J."/>
            <person name="McCowan C."/>
            <person name="Murphy C."/>
            <person name="Pearson M."/>
            <person name="Poon T.W."/>
            <person name="Priest M."/>
            <person name="Roberts A."/>
            <person name="Saif S."/>
            <person name="Shea T."/>
            <person name="Sykes S."/>
            <person name="Wortman J."/>
            <person name="Nusbaum C."/>
            <person name="Birren B."/>
        </authorList>
    </citation>
    <scope>NUCLEOTIDE SEQUENCE [LARGE SCALE GENOMIC DNA]</scope>
    <source>
        <strain evidence="3">NJM9701</strain>
    </source>
</reference>
<dbReference type="eggNOG" id="ENOG502S2HI">
    <property type="taxonomic scope" value="Eukaryota"/>
</dbReference>
<feature type="compositionally biased region" description="Low complexity" evidence="2">
    <location>
        <begin position="483"/>
        <end position="505"/>
    </location>
</feature>
<feature type="compositionally biased region" description="Basic and acidic residues" evidence="2">
    <location>
        <begin position="340"/>
        <end position="353"/>
    </location>
</feature>
<feature type="region of interest" description="Disordered" evidence="2">
    <location>
        <begin position="457"/>
        <end position="509"/>
    </location>
</feature>
<dbReference type="OrthoDB" id="72741at2759"/>
<keyword evidence="1" id="KW-0175">Coiled coil</keyword>
<gene>
    <name evidence="3" type="ORF">H310_11280</name>
</gene>
<dbReference type="GeneID" id="20088330"/>
<feature type="coiled-coil region" evidence="1">
    <location>
        <begin position="383"/>
        <end position="434"/>
    </location>
</feature>
<feature type="coiled-coil region" evidence="1">
    <location>
        <begin position="528"/>
        <end position="562"/>
    </location>
</feature>
<feature type="region of interest" description="Disordered" evidence="2">
    <location>
        <begin position="875"/>
        <end position="995"/>
    </location>
</feature>
<feature type="region of interest" description="Disordered" evidence="2">
    <location>
        <begin position="1347"/>
        <end position="1430"/>
    </location>
</feature>
<evidence type="ECO:0000313" key="3">
    <source>
        <dbReference type="EMBL" id="ETV95403.1"/>
    </source>
</evidence>
<dbReference type="RefSeq" id="XP_008876104.1">
    <property type="nucleotide sequence ID" value="XM_008877882.1"/>
</dbReference>
<feature type="compositionally biased region" description="Basic and acidic residues" evidence="2">
    <location>
        <begin position="1351"/>
        <end position="1366"/>
    </location>
</feature>
<name>A0A024TN38_9STRA</name>
<dbReference type="Gene3D" id="6.10.250.1080">
    <property type="match status" value="1"/>
</dbReference>
<feature type="compositionally biased region" description="Polar residues" evidence="2">
    <location>
        <begin position="175"/>
        <end position="184"/>
    </location>
</feature>
<accession>A0A024TN38</accession>
<sequence length="1430" mass="156734">MAEAAPPRFVTNPPKLAQDIHTPLGTACRAVVAHVQEQCPGLVATIQTFLDTTLSEAIQERETKYVNTMSDVFKQELKTRNDTAQRLMQKCAALETRMAEADAVTTMLHSKLDRRTYEMDNLRKMHYKELLLLREMVAKHRTDARTLKALDDALGRSNNDADDGDEANFGGRGGRSSSIVTPSTDGRLEAMKLDLEKRKKFSDGLRDERDKWQQKAIEAMEQVEALKDLIRKRENSPNAGGGSGSGMSDAYLTAWWYGGAESGLRERQAIESAVSARHITYDEVAGSVVEVLASPDLWASLGTLAQQAPLTPAVRGLMAHLSQLGEFTLRKSPSTAFSARSDDTHRQDDDKPDVAGSVHAKPNAIACVKCHGTGYVEPNAAQKDEENERIKALQKSVEGLRKDLRAEQTRVIELETTRDELENAKRALVAKLGEFQTSLNAVQAQAAADAQARADEALARSSQMHHAACQTDAIKVTKPPPASSTTSSSPSRHPVSPTPSSTSPTDAELGMLNRSGLEDLVAEKCAIIGELQLTRQTQSDQLDDLKRQVQAAAENMVAFNRASESAQQLLRQEITVLRDTITNIQDTSSASIRERQASLSAYLTKMKTDHMKAVLLKAPPDNNAGDAAMKSATEREVVAIANQQLEHDITKLIPWSDSDVQTESLAQATAQAASRAEAELDNLPIGFIHEDEAADVDAAQRLSLTTDSRPHELVDTIQAMAAELEAAKASARKLQTVQLQRIVTLSTHLSKVASELLLLRKKSGAEVAFWKTECEKLDRELLCLVTEFNLYKSNHMIDGERQVMQSLLTADHETLWGQDGPEARAFLATMREACATSPVNPMVAKFLVLGEAIHSLAEGCARPFHALKAIYDGWRDGGGGSSTPRKAPSKKRTKSKVVGHGSSSTSLADMASSPSPSKSPSKRASALASLPGAPPPSPKQSSSPTKRRRSSASSKPRLLSARIPTGDAALALDSTSPTSPELDHGALSTADDRDKSLPRAFELTAVDEVTEVEASNQSPHDIAMVPDDIHVPTAPLDNTLLLIEGDSPLSTATALQNHARLQVTTQDTPPASAMAQATIPLESQDENNNPPVHDDGRFLDSLHAPNPAEQNPKELQYLKSLAGNRTDTLRSLAMTQWEVLVLQLQLLALHARTVEMKERRVRFNRPHVAMSSMAELLHQGIHRREIALADCHQRHERLRERLKHVNLCIIHAISTMFQPSDRTDTRTGRHGMSGRQRLDLVDMSLIDMNNLPLSQQIPTTHFPLDGAVDAAVPPHPAHKDPSSSSMSFLTSPFKADKRFPNRTTKFQYDKDKHAYSFMHVTKLVYPKSAGPTKTPFELKPSVQVAGIRVPPPDDVRTMLLHPKDDFDQPTPRTRLPDDQPHLVSFRSPLNPYRPKSTPSYLTRGSIRQSPRQRTMLGSDSDDLASPLVKR</sequence>
<proteinExistence type="predicted"/>
<dbReference type="EMBL" id="KI913981">
    <property type="protein sequence ID" value="ETV95403.1"/>
    <property type="molecule type" value="Genomic_DNA"/>
</dbReference>
<feature type="compositionally biased region" description="Polar residues" evidence="2">
    <location>
        <begin position="1396"/>
        <end position="1417"/>
    </location>
</feature>
<evidence type="ECO:0000256" key="2">
    <source>
        <dbReference type="SAM" id="MobiDB-lite"/>
    </source>
</evidence>